<dbReference type="EMBL" id="JBBMFC010000008">
    <property type="protein sequence ID" value="MEQ2578376.1"/>
    <property type="molecule type" value="Genomic_DNA"/>
</dbReference>
<keyword evidence="3" id="KW-1185">Reference proteome</keyword>
<dbReference type="InterPro" id="IPR054201">
    <property type="entry name" value="DUF6906"/>
</dbReference>
<evidence type="ECO:0000313" key="2">
    <source>
        <dbReference type="EMBL" id="MEQ2578376.1"/>
    </source>
</evidence>
<evidence type="ECO:0000313" key="3">
    <source>
        <dbReference type="Proteomes" id="UP001470288"/>
    </source>
</evidence>
<sequence>MGKLRPERPTLAQKKAISRAGLLPDNWMVLDDGSVSMVILSRKSGQRRVISK</sequence>
<dbReference type="Pfam" id="PF21847">
    <property type="entry name" value="DUF6906"/>
    <property type="match status" value="1"/>
</dbReference>
<evidence type="ECO:0000259" key="1">
    <source>
        <dbReference type="Pfam" id="PF21847"/>
    </source>
</evidence>
<gene>
    <name evidence="2" type="ORF">WMO62_05875</name>
</gene>
<name>A0ABV1HZL6_9FIRM</name>
<organism evidence="2 3">
    <name type="scientific">Hominiventricola aquisgranensis</name>
    <dbReference type="NCBI Taxonomy" id="3133164"/>
    <lineage>
        <taxon>Bacteria</taxon>
        <taxon>Bacillati</taxon>
        <taxon>Bacillota</taxon>
        <taxon>Clostridia</taxon>
        <taxon>Lachnospirales</taxon>
        <taxon>Lachnospiraceae</taxon>
        <taxon>Hominiventricola</taxon>
    </lineage>
</organism>
<comment type="caution">
    <text evidence="2">The sequence shown here is derived from an EMBL/GenBank/DDBJ whole genome shotgun (WGS) entry which is preliminary data.</text>
</comment>
<dbReference type="RefSeq" id="WP_349144101.1">
    <property type="nucleotide sequence ID" value="NZ_JBBMFC010000008.1"/>
</dbReference>
<accession>A0ABV1HZL6</accession>
<proteinExistence type="predicted"/>
<reference evidence="2 3" key="1">
    <citation type="submission" date="2024-03" db="EMBL/GenBank/DDBJ databases">
        <title>Human intestinal bacterial collection.</title>
        <authorList>
            <person name="Pauvert C."/>
            <person name="Hitch T.C.A."/>
            <person name="Clavel T."/>
        </authorList>
    </citation>
    <scope>NUCLEOTIDE SEQUENCE [LARGE SCALE GENOMIC DNA]</scope>
    <source>
        <strain evidence="2 3">CLA-AA-H78B</strain>
    </source>
</reference>
<protein>
    <recommendedName>
        <fullName evidence="1">DUF6906 domain-containing protein</fullName>
    </recommendedName>
</protein>
<dbReference type="Proteomes" id="UP001470288">
    <property type="component" value="Unassembled WGS sequence"/>
</dbReference>
<feature type="domain" description="DUF6906" evidence="1">
    <location>
        <begin position="5"/>
        <end position="52"/>
    </location>
</feature>